<protein>
    <submittedName>
        <fullName evidence="2">Uncharacterized protein</fullName>
    </submittedName>
</protein>
<dbReference type="AlphaFoldDB" id="W7U2S9"/>
<evidence type="ECO:0000256" key="1">
    <source>
        <dbReference type="SAM" id="MobiDB-lite"/>
    </source>
</evidence>
<comment type="caution">
    <text evidence="2">The sequence shown here is derived from an EMBL/GenBank/DDBJ whole genome shotgun (WGS) entry which is preliminary data.</text>
</comment>
<evidence type="ECO:0000313" key="3">
    <source>
        <dbReference type="Proteomes" id="UP000019335"/>
    </source>
</evidence>
<feature type="region of interest" description="Disordered" evidence="1">
    <location>
        <begin position="363"/>
        <end position="394"/>
    </location>
</feature>
<evidence type="ECO:0000313" key="2">
    <source>
        <dbReference type="EMBL" id="EWM26974.1"/>
    </source>
</evidence>
<keyword evidence="3" id="KW-1185">Reference proteome</keyword>
<sequence length="550" mass="58766">MCTNELMTGFVEAPTAMCSGSHFSAKAPVGGNELKDLQCDAQSMCKPCFLTRDASVNTAASITDDDEDEDDEGCACTLERGGASMTRSLLEDDAATLFGLGGCLDLLANSKHRLGARLTSRTGCEVVEKDSTTLPAWAPLPAPPPQLWRQRSAQEIRKHYAVKLGIRTMGTGHLVAGLKASQWRTSCLPEGVRPVIEKLKGQPESYGGFLRLMRRQTLVGKGQQAPTEGSAPTAYPTSHESRSSLSSTDDRAPACAACLALPSDRAPKQRALPVPVPGRASVDGAIQLRPAMDYVGGSGGDDESDGCGSFSSSEASGYLSCSSCSRTSPSFPLPAFQYPLGTGAPHNIRDGRRVGGLKREPKLAVPQVSHSAGESGTGKALPSPSSLPPSSFPSPSTSSFAMRCLMDAANSPAASTSVGAMSLTPASCSFLSRASSPPHAHTDRQASRLAVSPAPLSRRRIAFHEDVCVVHIPSHTEYSRRIKSQYWTSPAEIYEMACRNLVEFEAEGYSWEAALEEEHLYWCPDTASFVHPAHIMMEGQEDWREGRREG</sequence>
<dbReference type="EMBL" id="AZIL01000530">
    <property type="protein sequence ID" value="EWM26974.1"/>
    <property type="molecule type" value="Genomic_DNA"/>
</dbReference>
<accession>W7U2S9</accession>
<dbReference type="Proteomes" id="UP000019335">
    <property type="component" value="Chromosome 7"/>
</dbReference>
<reference evidence="2 3" key="1">
    <citation type="journal article" date="2014" name="Mol. Plant">
        <title>Chromosome Scale Genome Assembly and Transcriptome Profiling of Nannochloropsis gaditana in Nitrogen Depletion.</title>
        <authorList>
            <person name="Corteggiani Carpinelli E."/>
            <person name="Telatin A."/>
            <person name="Vitulo N."/>
            <person name="Forcato C."/>
            <person name="D'Angelo M."/>
            <person name="Schiavon R."/>
            <person name="Vezzi A."/>
            <person name="Giacometti G.M."/>
            <person name="Morosinotto T."/>
            <person name="Valle G."/>
        </authorList>
    </citation>
    <scope>NUCLEOTIDE SEQUENCE [LARGE SCALE GENOMIC DNA]</scope>
    <source>
        <strain evidence="2 3">B-31</strain>
    </source>
</reference>
<organism evidence="2 3">
    <name type="scientific">Nannochloropsis gaditana</name>
    <dbReference type="NCBI Taxonomy" id="72520"/>
    <lineage>
        <taxon>Eukaryota</taxon>
        <taxon>Sar</taxon>
        <taxon>Stramenopiles</taxon>
        <taxon>Ochrophyta</taxon>
        <taxon>Eustigmatophyceae</taxon>
        <taxon>Eustigmatales</taxon>
        <taxon>Monodopsidaceae</taxon>
        <taxon>Nannochloropsis</taxon>
    </lineage>
</organism>
<feature type="region of interest" description="Disordered" evidence="1">
    <location>
        <begin position="219"/>
        <end position="249"/>
    </location>
</feature>
<gene>
    <name evidence="2" type="ORF">Naga_100127g14</name>
</gene>
<dbReference type="OrthoDB" id="40568at2759"/>
<proteinExistence type="predicted"/>
<name>W7U2S9_9STRA</name>